<gene>
    <name evidence="1" type="ORF">AALO17_16780</name>
</gene>
<protein>
    <submittedName>
        <fullName evidence="1">Uncharacterized protein</fullName>
    </submittedName>
</protein>
<name>A0A140DVY5_9FIRM</name>
<dbReference type="KEGG" id="fro:AALO17_16780"/>
<dbReference type="EMBL" id="CP011391">
    <property type="protein sequence ID" value="AMK54812.1"/>
    <property type="molecule type" value="Genomic_DNA"/>
</dbReference>
<keyword evidence="2" id="KW-1185">Reference proteome</keyword>
<proteinExistence type="predicted"/>
<sequence length="72" mass="8216">MVPWQERFCAGMFEIPEVTLRFPVCLNSVRYILYTVVSGSEQITLLSFRCNTGTMTAADLHDFQSCRSVSFD</sequence>
<organism evidence="1 2">
    <name type="scientific">Faecalibaculum rodentium</name>
    <dbReference type="NCBI Taxonomy" id="1702221"/>
    <lineage>
        <taxon>Bacteria</taxon>
        <taxon>Bacillati</taxon>
        <taxon>Bacillota</taxon>
        <taxon>Erysipelotrichia</taxon>
        <taxon>Erysipelotrichales</taxon>
        <taxon>Erysipelotrichaceae</taxon>
        <taxon>Faecalibaculum</taxon>
    </lineage>
</organism>
<evidence type="ECO:0000313" key="1">
    <source>
        <dbReference type="EMBL" id="AMK54812.1"/>
    </source>
</evidence>
<dbReference type="Proteomes" id="UP000069771">
    <property type="component" value="Chromosome"/>
</dbReference>
<accession>A0A140DVY5</accession>
<evidence type="ECO:0000313" key="2">
    <source>
        <dbReference type="Proteomes" id="UP000069771"/>
    </source>
</evidence>
<dbReference type="AlphaFoldDB" id="A0A140DVY5"/>
<reference evidence="1 2" key="1">
    <citation type="journal article" date="2016" name="Gut Pathog.">
        <title>Whole genome sequencing of "Faecalibaculum rodentium" ALO17, isolated from C57BL/6J laboratory mouse feces.</title>
        <authorList>
            <person name="Lim S."/>
            <person name="Chang D.H."/>
            <person name="Ahn S."/>
            <person name="Kim B.C."/>
        </authorList>
    </citation>
    <scope>NUCLEOTIDE SEQUENCE [LARGE SCALE GENOMIC DNA]</scope>
    <source>
        <strain evidence="1 2">Alo17</strain>
    </source>
</reference>